<feature type="domain" description="Immunity MXAN-0049 protein" evidence="1">
    <location>
        <begin position="11"/>
        <end position="199"/>
    </location>
</feature>
<evidence type="ECO:0000313" key="3">
    <source>
        <dbReference type="Proteomes" id="UP000076848"/>
    </source>
</evidence>
<dbReference type="InterPro" id="IPR012433">
    <property type="entry name" value="Imm11"/>
</dbReference>
<reference evidence="2 3" key="1">
    <citation type="submission" date="2016-04" db="EMBL/GenBank/DDBJ databases">
        <authorList>
            <consortium name="Pathogen Informatics"/>
        </authorList>
    </citation>
    <scope>NUCLEOTIDE SEQUENCE [LARGE SCALE GENOMIC DNA]</scope>
    <source>
        <strain evidence="2 3">H050680373</strain>
    </source>
</reference>
<dbReference type="Proteomes" id="UP000076848">
    <property type="component" value="Unassembled WGS sequence"/>
</dbReference>
<dbReference type="RefSeq" id="WP_082852987.1">
    <property type="nucleotide sequence ID" value="NZ_FKIF01000003.1"/>
</dbReference>
<dbReference type="EMBL" id="FKIF01000003">
    <property type="protein sequence ID" value="SAI68163.1"/>
    <property type="molecule type" value="Genomic_DNA"/>
</dbReference>
<dbReference type="Pfam" id="PF07791">
    <property type="entry name" value="Imm11"/>
    <property type="match status" value="1"/>
</dbReference>
<dbReference type="OrthoDB" id="8652351at2"/>
<dbReference type="AlphaFoldDB" id="A0A157SD54"/>
<proteinExistence type="predicted"/>
<dbReference type="STRING" id="288768.SAMEA3906486_01871"/>
<evidence type="ECO:0000313" key="2">
    <source>
        <dbReference type="EMBL" id="SAI68163.1"/>
    </source>
</evidence>
<gene>
    <name evidence="2" type="ORF">SAMEA3906486_01871</name>
</gene>
<sequence length="199" mass="23135">MNQNSNSTRDYFMLTMESIGLSSTPARVWVNEESILSSTRLGQGPFRNLKFSETPRFVFDRTGRRGRLWDAYMVSIFGWLVSDRLKTLLEQSHLGKMAFQQVDVEYKKFEAPGPDYWLCDFVEYLDCVDEDKSDIDYQHDAPVKNYLELRSAVIKEDVVGQRHVFRLQHATLKTIVDDVFVGAIRSEKVTGFDFQKIKK</sequence>
<name>A0A157SD54_9BORD</name>
<organism evidence="2 3">
    <name type="scientific">Bordetella ansorpii</name>
    <dbReference type="NCBI Taxonomy" id="288768"/>
    <lineage>
        <taxon>Bacteria</taxon>
        <taxon>Pseudomonadati</taxon>
        <taxon>Pseudomonadota</taxon>
        <taxon>Betaproteobacteria</taxon>
        <taxon>Burkholderiales</taxon>
        <taxon>Alcaligenaceae</taxon>
        <taxon>Bordetella</taxon>
    </lineage>
</organism>
<protein>
    <submittedName>
        <fullName evidence="2">Protein of uncharacterized function (DUF1629)</fullName>
    </submittedName>
</protein>
<keyword evidence="3" id="KW-1185">Reference proteome</keyword>
<evidence type="ECO:0000259" key="1">
    <source>
        <dbReference type="Pfam" id="PF07791"/>
    </source>
</evidence>
<accession>A0A157SD54</accession>